<feature type="non-terminal residue" evidence="2">
    <location>
        <position position="83"/>
    </location>
</feature>
<evidence type="ECO:0000313" key="3">
    <source>
        <dbReference type="Proteomes" id="UP000316621"/>
    </source>
</evidence>
<accession>A0A4Y7IJX7</accession>
<sequence>MTAVDIAAKEGKSEIVEILFPVTSCIQTYQNLTTGGLIEHVHSEADRKKKQKKPEGFEKVLQDKMKDTEASREKQYPLATLWK</sequence>
<dbReference type="Gramene" id="RZC48406">
    <property type="protein sequence ID" value="RZC48406"/>
    <property type="gene ID" value="C5167_016830"/>
</dbReference>
<name>A0A4Y7IJX7_PAPSO</name>
<gene>
    <name evidence="2" type="ORF">C5167_016830</name>
</gene>
<dbReference type="EMBL" id="CM010716">
    <property type="protein sequence ID" value="RZC48406.1"/>
    <property type="molecule type" value="Genomic_DNA"/>
</dbReference>
<keyword evidence="3" id="KW-1185">Reference proteome</keyword>
<protein>
    <submittedName>
        <fullName evidence="2">Uncharacterized protein</fullName>
    </submittedName>
</protein>
<dbReference type="AlphaFoldDB" id="A0A4Y7IJX7"/>
<dbReference type="Proteomes" id="UP000316621">
    <property type="component" value="Chromosome 2"/>
</dbReference>
<evidence type="ECO:0000256" key="1">
    <source>
        <dbReference type="SAM" id="MobiDB-lite"/>
    </source>
</evidence>
<reference evidence="2 3" key="1">
    <citation type="journal article" date="2018" name="Science">
        <title>The opium poppy genome and morphinan production.</title>
        <authorList>
            <person name="Guo L."/>
            <person name="Winzer T."/>
            <person name="Yang X."/>
            <person name="Li Y."/>
            <person name="Ning Z."/>
            <person name="He Z."/>
            <person name="Teodor R."/>
            <person name="Lu Y."/>
            <person name="Bowser T.A."/>
            <person name="Graham I.A."/>
            <person name="Ye K."/>
        </authorList>
    </citation>
    <scope>NUCLEOTIDE SEQUENCE [LARGE SCALE GENOMIC DNA]</scope>
    <source>
        <strain evidence="3">cv. HN1</strain>
        <tissue evidence="2">Leaves</tissue>
    </source>
</reference>
<feature type="region of interest" description="Disordered" evidence="1">
    <location>
        <begin position="43"/>
        <end position="83"/>
    </location>
</feature>
<feature type="compositionally biased region" description="Basic and acidic residues" evidence="1">
    <location>
        <begin position="43"/>
        <end position="75"/>
    </location>
</feature>
<proteinExistence type="predicted"/>
<organism evidence="2 3">
    <name type="scientific">Papaver somniferum</name>
    <name type="common">Opium poppy</name>
    <dbReference type="NCBI Taxonomy" id="3469"/>
    <lineage>
        <taxon>Eukaryota</taxon>
        <taxon>Viridiplantae</taxon>
        <taxon>Streptophyta</taxon>
        <taxon>Embryophyta</taxon>
        <taxon>Tracheophyta</taxon>
        <taxon>Spermatophyta</taxon>
        <taxon>Magnoliopsida</taxon>
        <taxon>Ranunculales</taxon>
        <taxon>Papaveraceae</taxon>
        <taxon>Papaveroideae</taxon>
        <taxon>Papaver</taxon>
    </lineage>
</organism>
<evidence type="ECO:0000313" key="2">
    <source>
        <dbReference type="EMBL" id="RZC48406.1"/>
    </source>
</evidence>